<protein>
    <submittedName>
        <fullName evidence="1">Uncharacterized protein</fullName>
    </submittedName>
</protein>
<keyword evidence="2" id="KW-1185">Reference proteome</keyword>
<name>A0A4U8UNC9_STECR</name>
<dbReference type="EMBL" id="AZBU02000001">
    <property type="protein sequence ID" value="TMS33008.1"/>
    <property type="molecule type" value="Genomic_DNA"/>
</dbReference>
<dbReference type="Proteomes" id="UP000298663">
    <property type="component" value="Unassembled WGS sequence"/>
</dbReference>
<sequence length="92" mass="10244">MCASDTVVVPSCCQHVRVGAAYCFICCFEPIHSAAYSTKRGKLSPSSKLAVMRMLKTALLKHGLFGLMLVERRVRTLHLLRLLQTYVVALFS</sequence>
<gene>
    <name evidence="1" type="ORF">L596_000792</name>
</gene>
<accession>A0A4U8UNC9</accession>
<comment type="caution">
    <text evidence="1">The sequence shown here is derived from an EMBL/GenBank/DDBJ whole genome shotgun (WGS) entry which is preliminary data.</text>
</comment>
<organism evidence="1 2">
    <name type="scientific">Steinernema carpocapsae</name>
    <name type="common">Entomopathogenic nematode</name>
    <dbReference type="NCBI Taxonomy" id="34508"/>
    <lineage>
        <taxon>Eukaryota</taxon>
        <taxon>Metazoa</taxon>
        <taxon>Ecdysozoa</taxon>
        <taxon>Nematoda</taxon>
        <taxon>Chromadorea</taxon>
        <taxon>Rhabditida</taxon>
        <taxon>Tylenchina</taxon>
        <taxon>Panagrolaimomorpha</taxon>
        <taxon>Strongyloidoidea</taxon>
        <taxon>Steinernematidae</taxon>
        <taxon>Steinernema</taxon>
    </lineage>
</organism>
<reference evidence="1 2" key="2">
    <citation type="journal article" date="2019" name="G3 (Bethesda)">
        <title>Hybrid Assembly of the Genome of the Entomopathogenic Nematode Steinernema carpocapsae Identifies the X-Chromosome.</title>
        <authorList>
            <person name="Serra L."/>
            <person name="Macchietto M."/>
            <person name="Macias-Munoz A."/>
            <person name="McGill C.J."/>
            <person name="Rodriguez I.M."/>
            <person name="Rodriguez B."/>
            <person name="Murad R."/>
            <person name="Mortazavi A."/>
        </authorList>
    </citation>
    <scope>NUCLEOTIDE SEQUENCE [LARGE SCALE GENOMIC DNA]</scope>
    <source>
        <strain evidence="1 2">ALL</strain>
    </source>
</reference>
<reference evidence="1 2" key="1">
    <citation type="journal article" date="2015" name="Genome Biol.">
        <title>Comparative genomics of Steinernema reveals deeply conserved gene regulatory networks.</title>
        <authorList>
            <person name="Dillman A.R."/>
            <person name="Macchietto M."/>
            <person name="Porter C.F."/>
            <person name="Rogers A."/>
            <person name="Williams B."/>
            <person name="Antoshechkin I."/>
            <person name="Lee M.M."/>
            <person name="Goodwin Z."/>
            <person name="Lu X."/>
            <person name="Lewis E.E."/>
            <person name="Goodrich-Blair H."/>
            <person name="Stock S.P."/>
            <person name="Adams B.J."/>
            <person name="Sternberg P.W."/>
            <person name="Mortazavi A."/>
        </authorList>
    </citation>
    <scope>NUCLEOTIDE SEQUENCE [LARGE SCALE GENOMIC DNA]</scope>
    <source>
        <strain evidence="1 2">ALL</strain>
    </source>
</reference>
<evidence type="ECO:0000313" key="1">
    <source>
        <dbReference type="EMBL" id="TMS33008.1"/>
    </source>
</evidence>
<dbReference type="AlphaFoldDB" id="A0A4U8UNC9"/>
<evidence type="ECO:0000313" key="2">
    <source>
        <dbReference type="Proteomes" id="UP000298663"/>
    </source>
</evidence>
<proteinExistence type="predicted"/>